<keyword evidence="1" id="KW-0175">Coiled coil</keyword>
<evidence type="ECO:0000313" key="4">
    <source>
        <dbReference type="Proteomes" id="UP000076420"/>
    </source>
</evidence>
<dbReference type="InterPro" id="IPR046347">
    <property type="entry name" value="bZIP_sf"/>
</dbReference>
<dbReference type="KEGG" id="bgt:106056658"/>
<dbReference type="RefSeq" id="XP_013068927.2">
    <property type="nucleotide sequence ID" value="XM_013213473.2"/>
</dbReference>
<evidence type="ECO:0000313" key="3">
    <source>
        <dbReference type="EnsemblMetazoa" id="BGLB038253-PB"/>
    </source>
</evidence>
<feature type="domain" description="BZIP" evidence="2">
    <location>
        <begin position="210"/>
        <end position="273"/>
    </location>
</feature>
<protein>
    <recommendedName>
        <fullName evidence="2">BZIP domain-containing protein</fullName>
    </recommendedName>
</protein>
<dbReference type="PROSITE" id="PS50217">
    <property type="entry name" value="BZIP"/>
    <property type="match status" value="1"/>
</dbReference>
<dbReference type="OrthoDB" id="10302373at2759"/>
<gene>
    <name evidence="3" type="primary">106056658</name>
</gene>
<dbReference type="Gene3D" id="1.20.5.170">
    <property type="match status" value="1"/>
</dbReference>
<evidence type="ECO:0000259" key="2">
    <source>
        <dbReference type="PROSITE" id="PS50217"/>
    </source>
</evidence>
<dbReference type="GO" id="GO:0003700">
    <property type="term" value="F:DNA-binding transcription factor activity"/>
    <property type="evidence" value="ECO:0007669"/>
    <property type="project" value="InterPro"/>
</dbReference>
<dbReference type="EnsemblMetazoa" id="BGLB038253-RB">
    <property type="protein sequence ID" value="BGLB038253-PB"/>
    <property type="gene ID" value="BGLB038253"/>
</dbReference>
<dbReference type="SUPFAM" id="SSF57959">
    <property type="entry name" value="Leucine zipper domain"/>
    <property type="match status" value="1"/>
</dbReference>
<dbReference type="CDD" id="cd14686">
    <property type="entry name" value="bZIP"/>
    <property type="match status" value="1"/>
</dbReference>
<dbReference type="InterPro" id="IPR004827">
    <property type="entry name" value="bZIP"/>
</dbReference>
<name>A0A2C9M3V1_BIOGL</name>
<dbReference type="VEuPathDB" id="VectorBase:BGLB038253"/>
<proteinExistence type="predicted"/>
<feature type="coiled-coil region" evidence="1">
    <location>
        <begin position="207"/>
        <end position="269"/>
    </location>
</feature>
<evidence type="ECO:0000256" key="1">
    <source>
        <dbReference type="SAM" id="Coils"/>
    </source>
</evidence>
<reference evidence="3" key="1">
    <citation type="submission" date="2020-05" db="UniProtKB">
        <authorList>
            <consortium name="EnsemblMetazoa"/>
        </authorList>
    </citation>
    <scope>IDENTIFICATION</scope>
    <source>
        <strain evidence="3">BB02</strain>
    </source>
</reference>
<dbReference type="AlphaFoldDB" id="A0A2C9M3V1"/>
<accession>A0A2C9M3V1</accession>
<sequence>MAGLIIQGQANMTMNRVENWPDCVDFEMMNLDNISIVQTENMVMDYQNINRDVCVHTPEADSNSSNIYYKCHSLHDNSCNSSLPPSPNLNNHFNYTDNIVDVNYSGTTCKELPDCTNETNAFLFQNDPLLESVVVRLPLSTSDSEDTSETQSSYYNVDNVTDSFKDLSTKSKLKTAILNRCWAEGKDIKKILHECHESTKVEIMPSALEMAKENDRKERNRQSAKRSRDLKKACYDEIKKKHEELVYKNEEEKKVVQELTNQARVLEEFINTHDLHPKRKQEIASAAMYDTDLFPAQPALISSTDSTIQNYACPNILAAQGKQSENDISLSDYSENEIPGLMFNLQQPSHSQSNQHLADTILSKQQEINCSETSDVELSPEIILQILESLPIKEPSNEQYVSDLQSNEQDPYTDTDIQLDKKKDIRLSLPMEPETYAEISQEQYLHNSQEMVPVTITLPLFNFQQDVNKSQAEIIFKQSESHPQITNHHTSGNDYLIPPQLDSMVNHYNQNVGSIQPDNKCTTNSLQITAMICNDMTNHDMADTFCTAGGNVHSPVYVPINSEGTTSCVKSQVDFKISSKASLDVWRVDSSAYDEEMSDLTSSFLDEPQSKKRKINNDN</sequence>
<dbReference type="Proteomes" id="UP000076420">
    <property type="component" value="Unassembled WGS sequence"/>
</dbReference>
<dbReference type="VEuPathDB" id="VectorBase:BGLAX_039228"/>
<organism evidence="3 4">
    <name type="scientific">Biomphalaria glabrata</name>
    <name type="common">Bloodfluke planorb</name>
    <name type="synonym">Freshwater snail</name>
    <dbReference type="NCBI Taxonomy" id="6526"/>
    <lineage>
        <taxon>Eukaryota</taxon>
        <taxon>Metazoa</taxon>
        <taxon>Spiralia</taxon>
        <taxon>Lophotrochozoa</taxon>
        <taxon>Mollusca</taxon>
        <taxon>Gastropoda</taxon>
        <taxon>Heterobranchia</taxon>
        <taxon>Euthyneura</taxon>
        <taxon>Panpulmonata</taxon>
        <taxon>Hygrophila</taxon>
        <taxon>Lymnaeoidea</taxon>
        <taxon>Planorbidae</taxon>
        <taxon>Biomphalaria</taxon>
    </lineage>
</organism>